<keyword evidence="2" id="KW-1185">Reference proteome</keyword>
<name>A0A9P8Y8T7_9PEZI</name>
<evidence type="ECO:0000313" key="1">
    <source>
        <dbReference type="EMBL" id="KAH7033289.1"/>
    </source>
</evidence>
<dbReference type="AlphaFoldDB" id="A0A9P8Y8T7"/>
<reference evidence="1" key="1">
    <citation type="journal article" date="2021" name="Nat. Commun.">
        <title>Genetic determinants of endophytism in the Arabidopsis root mycobiome.</title>
        <authorList>
            <person name="Mesny F."/>
            <person name="Miyauchi S."/>
            <person name="Thiergart T."/>
            <person name="Pickel B."/>
            <person name="Atanasova L."/>
            <person name="Karlsson M."/>
            <person name="Huettel B."/>
            <person name="Barry K.W."/>
            <person name="Haridas S."/>
            <person name="Chen C."/>
            <person name="Bauer D."/>
            <person name="Andreopoulos W."/>
            <person name="Pangilinan J."/>
            <person name="LaButti K."/>
            <person name="Riley R."/>
            <person name="Lipzen A."/>
            <person name="Clum A."/>
            <person name="Drula E."/>
            <person name="Henrissat B."/>
            <person name="Kohler A."/>
            <person name="Grigoriev I.V."/>
            <person name="Martin F.M."/>
            <person name="Hacquard S."/>
        </authorList>
    </citation>
    <scope>NUCLEOTIDE SEQUENCE</scope>
    <source>
        <strain evidence="1">MPI-CAGE-CH-0230</strain>
    </source>
</reference>
<evidence type="ECO:0000313" key="2">
    <source>
        <dbReference type="Proteomes" id="UP000756346"/>
    </source>
</evidence>
<dbReference type="EMBL" id="JAGTJQ010000004">
    <property type="protein sequence ID" value="KAH7033289.1"/>
    <property type="molecule type" value="Genomic_DNA"/>
</dbReference>
<accession>A0A9P8Y8T7</accession>
<dbReference type="GeneID" id="70183198"/>
<sequence>MTPTQHSLSRKAVVYVVPGEWPTYFTPRKGSFIKTKRKRRRIHPRSLATRPFQTEIQTTHQNPCLQDHLSFMSWSALLSNHPQIYSVGSHSYPWNERRQSRDLNVRCRGQESPAGSTRYRGGTDPLRCWCPHICYFSRRGWTADRRRLAGCAWNCGRLCCQRNAGIKVYRRSENP</sequence>
<protein>
    <submittedName>
        <fullName evidence="1">Uncharacterized protein</fullName>
    </submittedName>
</protein>
<dbReference type="RefSeq" id="XP_046014121.1">
    <property type="nucleotide sequence ID" value="XM_046153652.1"/>
</dbReference>
<organism evidence="1 2">
    <name type="scientific">Microdochium trichocladiopsis</name>
    <dbReference type="NCBI Taxonomy" id="1682393"/>
    <lineage>
        <taxon>Eukaryota</taxon>
        <taxon>Fungi</taxon>
        <taxon>Dikarya</taxon>
        <taxon>Ascomycota</taxon>
        <taxon>Pezizomycotina</taxon>
        <taxon>Sordariomycetes</taxon>
        <taxon>Xylariomycetidae</taxon>
        <taxon>Xylariales</taxon>
        <taxon>Microdochiaceae</taxon>
        <taxon>Microdochium</taxon>
    </lineage>
</organism>
<proteinExistence type="predicted"/>
<comment type="caution">
    <text evidence="1">The sequence shown here is derived from an EMBL/GenBank/DDBJ whole genome shotgun (WGS) entry which is preliminary data.</text>
</comment>
<dbReference type="Proteomes" id="UP000756346">
    <property type="component" value="Unassembled WGS sequence"/>
</dbReference>
<gene>
    <name evidence="1" type="ORF">B0I36DRAFT_321141</name>
</gene>